<feature type="transmembrane region" description="Helical" evidence="1">
    <location>
        <begin position="57"/>
        <end position="82"/>
    </location>
</feature>
<keyword evidence="3" id="KW-1185">Reference proteome</keyword>
<evidence type="ECO:0000313" key="2">
    <source>
        <dbReference type="EMBL" id="MBB4194413.1"/>
    </source>
</evidence>
<name>A0A7W6VQV4_9HYPH</name>
<feature type="transmembrane region" description="Helical" evidence="1">
    <location>
        <begin position="103"/>
        <end position="122"/>
    </location>
</feature>
<dbReference type="EMBL" id="JACIFV010000019">
    <property type="protein sequence ID" value="MBB4194413.1"/>
    <property type="molecule type" value="Genomic_DNA"/>
</dbReference>
<organism evidence="2 3">
    <name type="scientific">Rhizobium aethiopicum</name>
    <dbReference type="NCBI Taxonomy" id="1138170"/>
    <lineage>
        <taxon>Bacteria</taxon>
        <taxon>Pseudomonadati</taxon>
        <taxon>Pseudomonadota</taxon>
        <taxon>Alphaproteobacteria</taxon>
        <taxon>Hyphomicrobiales</taxon>
        <taxon>Rhizobiaceae</taxon>
        <taxon>Rhizobium/Agrobacterium group</taxon>
        <taxon>Rhizobium</taxon>
    </lineage>
</organism>
<evidence type="ECO:0000256" key="1">
    <source>
        <dbReference type="SAM" id="Phobius"/>
    </source>
</evidence>
<keyword evidence="1" id="KW-0472">Membrane</keyword>
<comment type="caution">
    <text evidence="2">The sequence shown here is derived from an EMBL/GenBank/DDBJ whole genome shotgun (WGS) entry which is preliminary data.</text>
</comment>
<dbReference type="Proteomes" id="UP000524492">
    <property type="component" value="Unassembled WGS sequence"/>
</dbReference>
<proteinExistence type="predicted"/>
<evidence type="ECO:0000313" key="3">
    <source>
        <dbReference type="Proteomes" id="UP000524492"/>
    </source>
</evidence>
<sequence length="171" mass="18767">MERRMRIAIFTLMRLGPSLAYAIASIFLLSMPLLDSHPSSASVWWLHMTILPVMREPIYLLLTVPGIGIWSATVLLMLASVFGIRVALQPQRHYRSGFIHAHIALIATGLTVGRAAVAQAGLADFAIPQLQPSDWSFLPLSYSPLGNVLFISVLLACICCHVTIIKRTMSA</sequence>
<reference evidence="2 3" key="1">
    <citation type="submission" date="2020-08" db="EMBL/GenBank/DDBJ databases">
        <title>Genomic Encyclopedia of Type Strains, Phase IV (KMG-V): Genome sequencing to study the core and pangenomes of soil and plant-associated prokaryotes.</title>
        <authorList>
            <person name="Whitman W."/>
        </authorList>
    </citation>
    <scope>NUCLEOTIDE SEQUENCE [LARGE SCALE GENOMIC DNA]</scope>
    <source>
        <strain evidence="2 3">SEMIA 4074</strain>
    </source>
</reference>
<accession>A0A7W6VQV4</accession>
<keyword evidence="1" id="KW-1133">Transmembrane helix</keyword>
<dbReference type="AlphaFoldDB" id="A0A7W6VQV4"/>
<protein>
    <submittedName>
        <fullName evidence="2">Uncharacterized protein</fullName>
    </submittedName>
</protein>
<keyword evidence="1" id="KW-0812">Transmembrane</keyword>
<feature type="transmembrane region" description="Helical" evidence="1">
    <location>
        <begin position="142"/>
        <end position="165"/>
    </location>
</feature>
<gene>
    <name evidence="2" type="ORF">GGD53_004592</name>
</gene>